<feature type="compositionally biased region" description="Basic and acidic residues" evidence="6">
    <location>
        <begin position="150"/>
        <end position="163"/>
    </location>
</feature>
<gene>
    <name evidence="10" type="ORF">UPYG_G00198120</name>
</gene>
<comment type="subcellular location">
    <subcellularLocation>
        <location evidence="1">Membrane</location>
        <topology evidence="1">Single-pass membrane protein</topology>
    </subcellularLocation>
</comment>
<keyword evidence="4 7" id="KW-0472">Membrane</keyword>
<dbReference type="EMBL" id="JAGEUA010000006">
    <property type="protein sequence ID" value="KAL0973042.1"/>
    <property type="molecule type" value="Genomic_DNA"/>
</dbReference>
<dbReference type="PANTHER" id="PTHR45889:SF3">
    <property type="entry name" value="CELL ADHESION MOLECULE 4"/>
    <property type="match status" value="1"/>
</dbReference>
<dbReference type="SMART" id="SM00409">
    <property type="entry name" value="IG"/>
    <property type="match status" value="3"/>
</dbReference>
<reference evidence="10 11" key="1">
    <citation type="submission" date="2024-06" db="EMBL/GenBank/DDBJ databases">
        <authorList>
            <person name="Pan Q."/>
            <person name="Wen M."/>
            <person name="Jouanno E."/>
            <person name="Zahm M."/>
            <person name="Klopp C."/>
            <person name="Cabau C."/>
            <person name="Louis A."/>
            <person name="Berthelot C."/>
            <person name="Parey E."/>
            <person name="Roest Crollius H."/>
            <person name="Montfort J."/>
            <person name="Robinson-Rechavi M."/>
            <person name="Bouchez O."/>
            <person name="Lampietro C."/>
            <person name="Lopez Roques C."/>
            <person name="Donnadieu C."/>
            <person name="Postlethwait J."/>
            <person name="Bobe J."/>
            <person name="Verreycken H."/>
            <person name="Guiguen Y."/>
        </authorList>
    </citation>
    <scope>NUCLEOTIDE SEQUENCE [LARGE SCALE GENOMIC DNA]</scope>
    <source>
        <strain evidence="10">Up_M1</strain>
        <tissue evidence="10">Testis</tissue>
    </source>
</reference>
<dbReference type="PANTHER" id="PTHR45889">
    <property type="entry name" value="IG-LIKE DOMAIN-CONTAINING PROTEIN"/>
    <property type="match status" value="1"/>
</dbReference>
<feature type="domain" description="Ig-like" evidence="9">
    <location>
        <begin position="146"/>
        <end position="249"/>
    </location>
</feature>
<dbReference type="Gene3D" id="2.60.40.10">
    <property type="entry name" value="Immunoglobulins"/>
    <property type="match status" value="5"/>
</dbReference>
<dbReference type="CDD" id="cd00096">
    <property type="entry name" value="Ig"/>
    <property type="match status" value="1"/>
</dbReference>
<dbReference type="Pfam" id="PF07686">
    <property type="entry name" value="V-set"/>
    <property type="match status" value="1"/>
</dbReference>
<evidence type="ECO:0000256" key="2">
    <source>
        <dbReference type="ARBA" id="ARBA00022692"/>
    </source>
</evidence>
<feature type="signal peptide" evidence="8">
    <location>
        <begin position="1"/>
        <end position="24"/>
    </location>
</feature>
<dbReference type="InterPro" id="IPR013162">
    <property type="entry name" value="CD80_C2-set"/>
</dbReference>
<evidence type="ECO:0000313" key="11">
    <source>
        <dbReference type="Proteomes" id="UP001557470"/>
    </source>
</evidence>
<evidence type="ECO:0000259" key="9">
    <source>
        <dbReference type="PROSITE" id="PS50835"/>
    </source>
</evidence>
<evidence type="ECO:0000256" key="7">
    <source>
        <dbReference type="SAM" id="Phobius"/>
    </source>
</evidence>
<comment type="caution">
    <text evidence="10">The sequence shown here is derived from an EMBL/GenBank/DDBJ whole genome shotgun (WGS) entry which is preliminary data.</text>
</comment>
<dbReference type="GO" id="GO:0016020">
    <property type="term" value="C:membrane"/>
    <property type="evidence" value="ECO:0007669"/>
    <property type="project" value="UniProtKB-SubCell"/>
</dbReference>
<dbReference type="AlphaFoldDB" id="A0ABD0X3R6"/>
<organism evidence="10 11">
    <name type="scientific">Umbra pygmaea</name>
    <name type="common">Eastern mudminnow</name>
    <dbReference type="NCBI Taxonomy" id="75934"/>
    <lineage>
        <taxon>Eukaryota</taxon>
        <taxon>Metazoa</taxon>
        <taxon>Chordata</taxon>
        <taxon>Craniata</taxon>
        <taxon>Vertebrata</taxon>
        <taxon>Euteleostomi</taxon>
        <taxon>Actinopterygii</taxon>
        <taxon>Neopterygii</taxon>
        <taxon>Teleostei</taxon>
        <taxon>Protacanthopterygii</taxon>
        <taxon>Esociformes</taxon>
        <taxon>Umbridae</taxon>
        <taxon>Umbra</taxon>
    </lineage>
</organism>
<proteinExistence type="predicted"/>
<dbReference type="SUPFAM" id="SSF48726">
    <property type="entry name" value="Immunoglobulin"/>
    <property type="match status" value="4"/>
</dbReference>
<feature type="region of interest" description="Disordered" evidence="6">
    <location>
        <begin position="627"/>
        <end position="648"/>
    </location>
</feature>
<dbReference type="Proteomes" id="UP001557470">
    <property type="component" value="Unassembled WGS sequence"/>
</dbReference>
<evidence type="ECO:0000256" key="8">
    <source>
        <dbReference type="SAM" id="SignalP"/>
    </source>
</evidence>
<evidence type="ECO:0000256" key="1">
    <source>
        <dbReference type="ARBA" id="ARBA00004167"/>
    </source>
</evidence>
<dbReference type="InterPro" id="IPR013783">
    <property type="entry name" value="Ig-like_fold"/>
</dbReference>
<keyword evidence="11" id="KW-1185">Reference proteome</keyword>
<feature type="transmembrane region" description="Helical" evidence="7">
    <location>
        <begin position="566"/>
        <end position="589"/>
    </location>
</feature>
<dbReference type="InterPro" id="IPR036179">
    <property type="entry name" value="Ig-like_dom_sf"/>
</dbReference>
<evidence type="ECO:0000256" key="4">
    <source>
        <dbReference type="ARBA" id="ARBA00023136"/>
    </source>
</evidence>
<evidence type="ECO:0000256" key="6">
    <source>
        <dbReference type="SAM" id="MobiDB-lite"/>
    </source>
</evidence>
<feature type="domain" description="Ig-like" evidence="9">
    <location>
        <begin position="344"/>
        <end position="423"/>
    </location>
</feature>
<dbReference type="Pfam" id="PF08205">
    <property type="entry name" value="C2-set_2"/>
    <property type="match status" value="1"/>
</dbReference>
<evidence type="ECO:0000256" key="3">
    <source>
        <dbReference type="ARBA" id="ARBA00022989"/>
    </source>
</evidence>
<keyword evidence="8" id="KW-0732">Signal</keyword>
<sequence>MALRKNASMFFGIFMLSLVWKALAKLEVNMKDSVEVFLGESARITCMFTGTDSPNEVIVQWYMLNKNKVHSKIYYGNSTSELVDLDGLLTGRINVTMSLNSGEVVLNILNVALEDEREFICKVTHISAGSVNGSTLLKVFASPDHPTIKGEETGISVSDEKPSKIGSCEAQNGYPRPNITWYRDQTPLQNQPGEIKVEPVVTKKSNGLYLVVSDLYLKVAKEDKDALFYCEVSYLVPGGTKMKETNKINIPVHYPSTSVNVWVESPKGLVKEGDTVEVHCRANGNPEPIFTFHLNGIDMESENNVMVMRKVSRQFNSTIMCSALDMETDEEISREAQLSVHFLDHAVLIPEVSHVMFPGENLNATCNALSSLPTHTEWVKNGKRVAEGHTLVLTDAVLNTTGTYVCVVTVPSLAELKTNSSLHVIVQGPPEITEIKEYRKDKSENVVMLHCHARSYQTPVIIWSFSDQSQTVEETLKQTEEGFLSVLTLTVTSDITAYCKASNDQGTTSKSLLIKAVVQTTVSAPSITVSIPVTTAVPTPDKTTVTSPVATEVAPPKRVKKEGSGVIIAVIIICILLLAILGSVLYFLYKKGKIPCGRSGKQDLTKHSKDNIVVEMKSDSTEDAVLLGVNGDNKPPNDQGDKYMDVRQ</sequence>
<feature type="domain" description="Ig-like" evidence="9">
    <location>
        <begin position="430"/>
        <end position="515"/>
    </location>
</feature>
<feature type="region of interest" description="Disordered" evidence="6">
    <location>
        <begin position="150"/>
        <end position="169"/>
    </location>
</feature>
<evidence type="ECO:0000313" key="10">
    <source>
        <dbReference type="EMBL" id="KAL0973042.1"/>
    </source>
</evidence>
<dbReference type="InterPro" id="IPR013106">
    <property type="entry name" value="Ig_V-set"/>
</dbReference>
<evidence type="ECO:0000256" key="5">
    <source>
        <dbReference type="ARBA" id="ARBA00023157"/>
    </source>
</evidence>
<feature type="domain" description="Ig-like" evidence="9">
    <location>
        <begin position="24"/>
        <end position="132"/>
    </location>
</feature>
<feature type="domain" description="Ig-like" evidence="9">
    <location>
        <begin position="255"/>
        <end position="339"/>
    </location>
</feature>
<accession>A0ABD0X3R6</accession>
<dbReference type="InterPro" id="IPR007110">
    <property type="entry name" value="Ig-like_dom"/>
</dbReference>
<name>A0ABD0X3R6_UMBPY</name>
<protein>
    <recommendedName>
        <fullName evidence="9">Ig-like domain-containing protein</fullName>
    </recommendedName>
</protein>
<feature type="compositionally biased region" description="Basic and acidic residues" evidence="6">
    <location>
        <begin position="639"/>
        <end position="648"/>
    </location>
</feature>
<feature type="chain" id="PRO_5044846263" description="Ig-like domain-containing protein" evidence="8">
    <location>
        <begin position="25"/>
        <end position="648"/>
    </location>
</feature>
<dbReference type="PROSITE" id="PS50835">
    <property type="entry name" value="IG_LIKE"/>
    <property type="match status" value="5"/>
</dbReference>
<dbReference type="InterPro" id="IPR003599">
    <property type="entry name" value="Ig_sub"/>
</dbReference>
<keyword evidence="2 7" id="KW-0812">Transmembrane</keyword>
<keyword evidence="3 7" id="KW-1133">Transmembrane helix</keyword>
<keyword evidence="5" id="KW-1015">Disulfide bond</keyword>